<evidence type="ECO:0000259" key="3">
    <source>
        <dbReference type="Pfam" id="PF01515"/>
    </source>
</evidence>
<dbReference type="Pfam" id="PF01515">
    <property type="entry name" value="PTA_PTB"/>
    <property type="match status" value="1"/>
</dbReference>
<dbReference type="SUPFAM" id="SSF53659">
    <property type="entry name" value="Isocitrate/Isopropylmalate dehydrogenase-like"/>
    <property type="match status" value="1"/>
</dbReference>
<keyword evidence="5" id="KW-1185">Reference proteome</keyword>
<dbReference type="SUPFAM" id="SSF54637">
    <property type="entry name" value="Thioesterase/thiol ester dehydrase-isomerase"/>
    <property type="match status" value="1"/>
</dbReference>
<reference evidence="4 5" key="1">
    <citation type="submission" date="2019-12" db="EMBL/GenBank/DDBJ databases">
        <authorList>
            <person name="Li M."/>
        </authorList>
    </citation>
    <scope>NUCLEOTIDE SEQUENCE [LARGE SCALE GENOMIC DNA]</scope>
    <source>
        <strain evidence="4 5">GBMRC 2024</strain>
    </source>
</reference>
<gene>
    <name evidence="4" type="ORF">GR170_15635</name>
</gene>
<dbReference type="CDD" id="cd03449">
    <property type="entry name" value="R_hydratase"/>
    <property type="match status" value="1"/>
</dbReference>
<dbReference type="Gene3D" id="3.40.718.10">
    <property type="entry name" value="Isopropylmalate Dehydrogenase"/>
    <property type="match status" value="1"/>
</dbReference>
<accession>A0A6L7G6T3</accession>
<keyword evidence="1 4" id="KW-0808">Transferase</keyword>
<dbReference type="NCBIfam" id="NF008852">
    <property type="entry name" value="PRK11890.1"/>
    <property type="match status" value="1"/>
</dbReference>
<protein>
    <submittedName>
        <fullName evidence="4">Bifunctional enoyl-CoA hydratase/phosphate acetyltransferase</fullName>
    </submittedName>
</protein>
<dbReference type="EMBL" id="WUMU01000017">
    <property type="protein sequence ID" value="MXN19267.1"/>
    <property type="molecule type" value="Genomic_DNA"/>
</dbReference>
<sequence length="463" mass="48922">MLIENRTFDELSVGDTAELKRLCTQDDLIVFANMSGNHNPMHIADLDGDGDGRAEAIAPSMFVGSLISAVLGNLLPGAGTLYREQNFVFHARAHAGEELISRVTVTALHPETSRVTLATEVRRIEGDVLILSGVAEVEAPRHKIRLNTHDLPGLIVQRHRHFEKLLEKAEALPSLPTAVVCPEEEKSLGGALLARRHRLIEPILVGDAAKIRSTAEALGADLDGIEILDEPVARLAAVRAVALVAEGRARALMKGHLHTDDLLRPALDKATGLRMGRRFTHVFVMDVPGLAHPLLITDAAINIAPDLKTKMDIVQNGIDLARSLGIELPKVGVLSAVEVVNPDIPSSLDAALLSKMADRGQITGGLVDGPLAMDNAIDLGAAKTKGITSAVAGRAEVLVAPNLDAGNMIAKQLTFISHAEGAGLVLGAKVPIILNSRADNDMARLASCAVAALHHARISGGAA</sequence>
<dbReference type="AlphaFoldDB" id="A0A6L7G6T3"/>
<dbReference type="PANTHER" id="PTHR43356">
    <property type="entry name" value="PHOSPHATE ACETYLTRANSFERASE"/>
    <property type="match status" value="1"/>
</dbReference>
<dbReference type="Proteomes" id="UP000477911">
    <property type="component" value="Unassembled WGS sequence"/>
</dbReference>
<evidence type="ECO:0000256" key="1">
    <source>
        <dbReference type="ARBA" id="ARBA00022679"/>
    </source>
</evidence>
<keyword evidence="2" id="KW-0012">Acyltransferase</keyword>
<dbReference type="InterPro" id="IPR050500">
    <property type="entry name" value="Phos_Acetyltrans/Butyryltrans"/>
</dbReference>
<evidence type="ECO:0000256" key="2">
    <source>
        <dbReference type="ARBA" id="ARBA00023315"/>
    </source>
</evidence>
<evidence type="ECO:0000313" key="4">
    <source>
        <dbReference type="EMBL" id="MXN19267.1"/>
    </source>
</evidence>
<name>A0A6L7G6T3_9RHOB</name>
<dbReference type="NCBIfam" id="NF006045">
    <property type="entry name" value="PRK08190.1"/>
    <property type="match status" value="1"/>
</dbReference>
<dbReference type="InterPro" id="IPR002505">
    <property type="entry name" value="PTA_PTB"/>
</dbReference>
<organism evidence="4 5">
    <name type="scientific">Pseudooceanicola albus</name>
    <dbReference type="NCBI Taxonomy" id="2692189"/>
    <lineage>
        <taxon>Bacteria</taxon>
        <taxon>Pseudomonadati</taxon>
        <taxon>Pseudomonadota</taxon>
        <taxon>Alphaproteobacteria</taxon>
        <taxon>Rhodobacterales</taxon>
        <taxon>Paracoccaceae</taxon>
        <taxon>Pseudooceanicola</taxon>
    </lineage>
</organism>
<dbReference type="GO" id="GO:0016746">
    <property type="term" value="F:acyltransferase activity"/>
    <property type="evidence" value="ECO:0007669"/>
    <property type="project" value="UniProtKB-KW"/>
</dbReference>
<dbReference type="Gene3D" id="3.10.129.10">
    <property type="entry name" value="Hotdog Thioesterase"/>
    <property type="match status" value="1"/>
</dbReference>
<feature type="domain" description="Phosphate acetyl/butaryl transferase" evidence="3">
    <location>
        <begin position="235"/>
        <end position="451"/>
    </location>
</feature>
<dbReference type="InterPro" id="IPR029069">
    <property type="entry name" value="HotDog_dom_sf"/>
</dbReference>
<dbReference type="PANTHER" id="PTHR43356:SF2">
    <property type="entry name" value="PHOSPHATE ACETYLTRANSFERASE"/>
    <property type="match status" value="1"/>
</dbReference>
<dbReference type="RefSeq" id="WP_160895387.1">
    <property type="nucleotide sequence ID" value="NZ_WUMU01000017.1"/>
</dbReference>
<comment type="caution">
    <text evidence="4">The sequence shown here is derived from an EMBL/GenBank/DDBJ whole genome shotgun (WGS) entry which is preliminary data.</text>
</comment>
<proteinExistence type="predicted"/>
<evidence type="ECO:0000313" key="5">
    <source>
        <dbReference type="Proteomes" id="UP000477911"/>
    </source>
</evidence>